<dbReference type="Proteomes" id="UP000054032">
    <property type="component" value="Unassembled WGS sequence"/>
</dbReference>
<evidence type="ECO:0000313" key="2">
    <source>
        <dbReference type="Proteomes" id="UP000054032"/>
    </source>
</evidence>
<dbReference type="RefSeq" id="XP_007688392.1">
    <property type="nucleotide sequence ID" value="XM_007690202.1"/>
</dbReference>
<dbReference type="EMBL" id="KI963991">
    <property type="protein sequence ID" value="EUC45069.1"/>
    <property type="molecule type" value="Genomic_DNA"/>
</dbReference>
<gene>
    <name evidence="1" type="ORF">COCMIDRAFT_96438</name>
</gene>
<dbReference type="OrthoDB" id="3783571at2759"/>
<dbReference type="eggNOG" id="ENOG502R2G0">
    <property type="taxonomic scope" value="Eukaryota"/>
</dbReference>
<proteinExistence type="predicted"/>
<dbReference type="AlphaFoldDB" id="W6ZCB4"/>
<dbReference type="GeneID" id="19128852"/>
<organism evidence="1 2">
    <name type="scientific">Bipolaris oryzae ATCC 44560</name>
    <dbReference type="NCBI Taxonomy" id="930090"/>
    <lineage>
        <taxon>Eukaryota</taxon>
        <taxon>Fungi</taxon>
        <taxon>Dikarya</taxon>
        <taxon>Ascomycota</taxon>
        <taxon>Pezizomycotina</taxon>
        <taxon>Dothideomycetes</taxon>
        <taxon>Pleosporomycetidae</taxon>
        <taxon>Pleosporales</taxon>
        <taxon>Pleosporineae</taxon>
        <taxon>Pleosporaceae</taxon>
        <taxon>Bipolaris</taxon>
    </lineage>
</organism>
<accession>W6ZCB4</accession>
<sequence>MSTSTTTTPRTSTDKLNSWKSLSSAISVRSSACASTLKEPSKTRSLWNSIKRHTQEHHQSLNAAYATYYGQGSYLDEHCGARNQEHWRYRRGGNA</sequence>
<protein>
    <submittedName>
        <fullName evidence="1">Uncharacterized protein</fullName>
    </submittedName>
</protein>
<keyword evidence="2" id="KW-1185">Reference proteome</keyword>
<name>W6ZCB4_COCMI</name>
<reference evidence="1 2" key="1">
    <citation type="journal article" date="2013" name="PLoS Genet.">
        <title>Comparative genome structure, secondary metabolite, and effector coding capacity across Cochliobolus pathogens.</title>
        <authorList>
            <person name="Condon B.J."/>
            <person name="Leng Y."/>
            <person name="Wu D."/>
            <person name="Bushley K.E."/>
            <person name="Ohm R.A."/>
            <person name="Otillar R."/>
            <person name="Martin J."/>
            <person name="Schackwitz W."/>
            <person name="Grimwood J."/>
            <person name="MohdZainudin N."/>
            <person name="Xue C."/>
            <person name="Wang R."/>
            <person name="Manning V.A."/>
            <person name="Dhillon B."/>
            <person name="Tu Z.J."/>
            <person name="Steffenson B.J."/>
            <person name="Salamov A."/>
            <person name="Sun H."/>
            <person name="Lowry S."/>
            <person name="LaButti K."/>
            <person name="Han J."/>
            <person name="Copeland A."/>
            <person name="Lindquist E."/>
            <person name="Barry K."/>
            <person name="Schmutz J."/>
            <person name="Baker S.E."/>
            <person name="Ciuffetti L.M."/>
            <person name="Grigoriev I.V."/>
            <person name="Zhong S."/>
            <person name="Turgeon B.G."/>
        </authorList>
    </citation>
    <scope>NUCLEOTIDE SEQUENCE [LARGE SCALE GENOMIC DNA]</scope>
    <source>
        <strain evidence="1 2">ATCC 44560</strain>
    </source>
</reference>
<dbReference type="HOGENOM" id="CLU_165609_0_0_1"/>
<dbReference type="KEGG" id="bor:COCMIDRAFT_96438"/>
<evidence type="ECO:0000313" key="1">
    <source>
        <dbReference type="EMBL" id="EUC45069.1"/>
    </source>
</evidence>